<keyword evidence="5" id="KW-0805">Transcription regulation</keyword>
<evidence type="ECO:0000259" key="8">
    <source>
        <dbReference type="PROSITE" id="PS50949"/>
    </source>
</evidence>
<dbReference type="PROSITE" id="PS50949">
    <property type="entry name" value="HTH_GNTR"/>
    <property type="match status" value="1"/>
</dbReference>
<dbReference type="InterPro" id="IPR051446">
    <property type="entry name" value="HTH_trans_reg/aminotransferase"/>
</dbReference>
<sequence length="469" mass="52921">MGRKSIYQTVYNRLRYQILSGEWPIGSPLPPERKLADEWGVSRNTIVRAYGDLEAEGLIFSKIGSGRYVQPVPPLPEGVRFQWRDQLSPYPSYMAELLSSFGKESAINFSLGDGGKHMLEISDFQKYVKQVAEKAESYYFLPINGHPQLREWAVSWMGFDQVTSPEQVVITSGSQEALQITTAVLAEPGDAIAVEMPTYFGALQLFQSLGIRIIPIPIDREGMNVDVLEGVLARYRPRFVYTVPTFQNPTGYTMSLARRQRLLELSEKYGFPIVEDDAYRHLQHGAEPPAPLKSMDRQGNVIYINTFSKILFPGLRLGWVAGSRSFIQLVTRRKELSITTNTLGQHALLSFLQDGCLPGHLERCRQLYRKQADVMGRFLDSLTPLGISFEPTAGGFYYWVSLPEGIQPKEILKESISGGVLFAPGDMFLARETDQPFIRLCYSYENSEQIEAGMEILTSILRTRKEMSA</sequence>
<dbReference type="RefSeq" id="WP_380024360.1">
    <property type="nucleotide sequence ID" value="NZ_JBHSHC010000022.1"/>
</dbReference>
<dbReference type="PRINTS" id="PR00035">
    <property type="entry name" value="HTHGNTR"/>
</dbReference>
<name>A0ABV9PXT2_9BACL</name>
<comment type="cofactor">
    <cofactor evidence="1">
        <name>pyridoxal 5'-phosphate</name>
        <dbReference type="ChEBI" id="CHEBI:597326"/>
    </cofactor>
</comment>
<evidence type="ECO:0000256" key="1">
    <source>
        <dbReference type="ARBA" id="ARBA00001933"/>
    </source>
</evidence>
<comment type="similarity">
    <text evidence="2">In the C-terminal section; belongs to the class-I pyridoxal-phosphate-dependent aminotransferase family.</text>
</comment>
<dbReference type="Proteomes" id="UP001596002">
    <property type="component" value="Unassembled WGS sequence"/>
</dbReference>
<dbReference type="InterPro" id="IPR015424">
    <property type="entry name" value="PyrdxlP-dep_Trfase"/>
</dbReference>
<keyword evidence="6" id="KW-0238">DNA-binding</keyword>
<dbReference type="Gene3D" id="3.40.640.10">
    <property type="entry name" value="Type I PLP-dependent aspartate aminotransferase-like (Major domain)"/>
    <property type="match status" value="1"/>
</dbReference>
<dbReference type="SMART" id="SM00345">
    <property type="entry name" value="HTH_GNTR"/>
    <property type="match status" value="1"/>
</dbReference>
<evidence type="ECO:0000256" key="4">
    <source>
        <dbReference type="ARBA" id="ARBA00022898"/>
    </source>
</evidence>
<dbReference type="Gene3D" id="1.10.10.10">
    <property type="entry name" value="Winged helix-like DNA-binding domain superfamily/Winged helix DNA-binding domain"/>
    <property type="match status" value="1"/>
</dbReference>
<dbReference type="InterPro" id="IPR004839">
    <property type="entry name" value="Aminotransferase_I/II_large"/>
</dbReference>
<dbReference type="SUPFAM" id="SSF53383">
    <property type="entry name" value="PLP-dependent transferases"/>
    <property type="match status" value="1"/>
</dbReference>
<keyword evidence="3 9" id="KW-0808">Transferase</keyword>
<evidence type="ECO:0000313" key="9">
    <source>
        <dbReference type="EMBL" id="MFC4766478.1"/>
    </source>
</evidence>
<evidence type="ECO:0000313" key="10">
    <source>
        <dbReference type="Proteomes" id="UP001596002"/>
    </source>
</evidence>
<dbReference type="InterPro" id="IPR015421">
    <property type="entry name" value="PyrdxlP-dep_Trfase_major"/>
</dbReference>
<dbReference type="SUPFAM" id="SSF46785">
    <property type="entry name" value="Winged helix' DNA-binding domain"/>
    <property type="match status" value="1"/>
</dbReference>
<evidence type="ECO:0000256" key="5">
    <source>
        <dbReference type="ARBA" id="ARBA00023015"/>
    </source>
</evidence>
<evidence type="ECO:0000256" key="2">
    <source>
        <dbReference type="ARBA" id="ARBA00005384"/>
    </source>
</evidence>
<keyword evidence="3 9" id="KW-0032">Aminotransferase</keyword>
<dbReference type="Gene3D" id="3.90.1150.10">
    <property type="entry name" value="Aspartate Aminotransferase, domain 1"/>
    <property type="match status" value="1"/>
</dbReference>
<gene>
    <name evidence="9" type="ORF">ACFO8Q_03650</name>
</gene>
<dbReference type="Pfam" id="PF00392">
    <property type="entry name" value="GntR"/>
    <property type="match status" value="1"/>
</dbReference>
<dbReference type="EMBL" id="JBHSHC010000022">
    <property type="protein sequence ID" value="MFC4766478.1"/>
    <property type="molecule type" value="Genomic_DNA"/>
</dbReference>
<protein>
    <submittedName>
        <fullName evidence="9">PLP-dependent aminotransferase family protein</fullName>
    </submittedName>
</protein>
<reference evidence="10" key="1">
    <citation type="journal article" date="2019" name="Int. J. Syst. Evol. Microbiol.">
        <title>The Global Catalogue of Microorganisms (GCM) 10K type strain sequencing project: providing services to taxonomists for standard genome sequencing and annotation.</title>
        <authorList>
            <consortium name="The Broad Institute Genomics Platform"/>
            <consortium name="The Broad Institute Genome Sequencing Center for Infectious Disease"/>
            <person name="Wu L."/>
            <person name="Ma J."/>
        </authorList>
    </citation>
    <scope>NUCLEOTIDE SEQUENCE [LARGE SCALE GENOMIC DNA]</scope>
    <source>
        <strain evidence="10">WYCCWR 12678</strain>
    </source>
</reference>
<accession>A0ABV9PXT2</accession>
<dbReference type="InterPro" id="IPR000524">
    <property type="entry name" value="Tscrpt_reg_HTH_GntR"/>
</dbReference>
<proteinExistence type="inferred from homology"/>
<dbReference type="PANTHER" id="PTHR46577:SF2">
    <property type="entry name" value="TRANSCRIPTIONAL REGULATORY PROTEIN"/>
    <property type="match status" value="1"/>
</dbReference>
<evidence type="ECO:0000256" key="3">
    <source>
        <dbReference type="ARBA" id="ARBA00022576"/>
    </source>
</evidence>
<keyword evidence="10" id="KW-1185">Reference proteome</keyword>
<evidence type="ECO:0000256" key="6">
    <source>
        <dbReference type="ARBA" id="ARBA00023125"/>
    </source>
</evidence>
<dbReference type="CDD" id="cd07377">
    <property type="entry name" value="WHTH_GntR"/>
    <property type="match status" value="1"/>
</dbReference>
<dbReference type="InterPro" id="IPR036388">
    <property type="entry name" value="WH-like_DNA-bd_sf"/>
</dbReference>
<evidence type="ECO:0000256" key="7">
    <source>
        <dbReference type="ARBA" id="ARBA00023163"/>
    </source>
</evidence>
<dbReference type="Pfam" id="PF00155">
    <property type="entry name" value="Aminotran_1_2"/>
    <property type="match status" value="1"/>
</dbReference>
<dbReference type="InterPro" id="IPR036390">
    <property type="entry name" value="WH_DNA-bd_sf"/>
</dbReference>
<keyword evidence="7" id="KW-0804">Transcription</keyword>
<dbReference type="CDD" id="cd00609">
    <property type="entry name" value="AAT_like"/>
    <property type="match status" value="1"/>
</dbReference>
<organism evidence="9 10">
    <name type="scientific">Effusibacillus consociatus</name>
    <dbReference type="NCBI Taxonomy" id="1117041"/>
    <lineage>
        <taxon>Bacteria</taxon>
        <taxon>Bacillati</taxon>
        <taxon>Bacillota</taxon>
        <taxon>Bacilli</taxon>
        <taxon>Bacillales</taxon>
        <taxon>Alicyclobacillaceae</taxon>
        <taxon>Effusibacillus</taxon>
    </lineage>
</organism>
<feature type="domain" description="HTH gntR-type" evidence="8">
    <location>
        <begin position="4"/>
        <end position="72"/>
    </location>
</feature>
<dbReference type="InterPro" id="IPR015422">
    <property type="entry name" value="PyrdxlP-dep_Trfase_small"/>
</dbReference>
<dbReference type="GO" id="GO:0008483">
    <property type="term" value="F:transaminase activity"/>
    <property type="evidence" value="ECO:0007669"/>
    <property type="project" value="UniProtKB-KW"/>
</dbReference>
<keyword evidence="4" id="KW-0663">Pyridoxal phosphate</keyword>
<comment type="caution">
    <text evidence="9">The sequence shown here is derived from an EMBL/GenBank/DDBJ whole genome shotgun (WGS) entry which is preliminary data.</text>
</comment>
<dbReference type="PANTHER" id="PTHR46577">
    <property type="entry name" value="HTH-TYPE TRANSCRIPTIONAL REGULATORY PROTEIN GABR"/>
    <property type="match status" value="1"/>
</dbReference>